<protein>
    <submittedName>
        <fullName evidence="3">Uncharacterized protein</fullName>
    </submittedName>
</protein>
<feature type="transmembrane region" description="Helical" evidence="2">
    <location>
        <begin position="711"/>
        <end position="730"/>
    </location>
</feature>
<evidence type="ECO:0000313" key="4">
    <source>
        <dbReference type="Proteomes" id="UP001175211"/>
    </source>
</evidence>
<feature type="transmembrane region" description="Helical" evidence="2">
    <location>
        <begin position="679"/>
        <end position="699"/>
    </location>
</feature>
<proteinExistence type="predicted"/>
<sequence>MSPSQWQWLLRTTQRLIRYHMGGLSPLKAILALWSFFRRQFERYSCILHDRARRIHDRDTCVPRDASNDFTVTRVDGTVDEETSDSIVVCRSVVPPDDSDSIYSFAVENSSRSSLDTVTTFATPMASRSQVNLADYAHVNLSTRRLPRQGSRPSSIVQLPTGQNSPYSYSYSDTSRSSQNVRHSMSNLGTYTHESPFSHQPSRLRPTSMIGTRSCPSFNNETSTVIVQPLPSDVPHDGPDVTIPGDVTTLMSAYPLFWPIAPEQVKRVKRYEREIVEQKETDYRISPLTTSFKPPDLVPNEWATYVHPEGARYFVHEWKVSPCTGNYHDAMISSGCLLPKIFTDINLYDPDKLDLITKFMVDMKDYIRAKGINIHPNVDLVFDLRRDPDNGNICCVYYFASHDDRSVFWLDDFNAAYFNRWDGDKGITFTSQVGCEVESQYWHHCQHFPTCREMDMNTINELRDILIHCIGDLTSKTANCPYDVCDLQQILSLTNSIKETSLFGDFQSPSSVSSISRFMHIFVQRRFYNFHGFDCDKSIDGIKPKRIPLSPVLFFAPDIYFDSLHKIWDGGMLTKTSWTVFVDKLKAEWQDLILNSTVLLNANVSFLAIQSVDDSSANGGPSPVQVLSYLSIIASIGSIILGLFLIRRNRWMPSNSPTETGLQRFLNSRKQHYTNLERLAIMYSIPYALLMWSMIAFLSAFSLMCFTASDVAVGMLMGTMWLTITALICFSASPWEGKQSDYHWYRLLSSFGTKIRERLPRAPSVHIVEIINSLNWTRTRGSAVDLEETVA</sequence>
<keyword evidence="4" id="KW-1185">Reference proteome</keyword>
<dbReference type="EMBL" id="JAUEPS010000037">
    <property type="protein sequence ID" value="KAK0449707.1"/>
    <property type="molecule type" value="Genomic_DNA"/>
</dbReference>
<feature type="transmembrane region" description="Helical" evidence="2">
    <location>
        <begin position="626"/>
        <end position="646"/>
    </location>
</feature>
<keyword evidence="2" id="KW-0812">Transmembrane</keyword>
<feature type="compositionally biased region" description="Low complexity" evidence="1">
    <location>
        <begin position="165"/>
        <end position="178"/>
    </location>
</feature>
<evidence type="ECO:0000256" key="2">
    <source>
        <dbReference type="SAM" id="Phobius"/>
    </source>
</evidence>
<keyword evidence="2" id="KW-0472">Membrane</keyword>
<accession>A0AA39JVI7</accession>
<dbReference type="AlphaFoldDB" id="A0AA39JVI7"/>
<evidence type="ECO:0000313" key="3">
    <source>
        <dbReference type="EMBL" id="KAK0449707.1"/>
    </source>
</evidence>
<dbReference type="RefSeq" id="XP_060326999.1">
    <property type="nucleotide sequence ID" value="XM_060473945.1"/>
</dbReference>
<feature type="region of interest" description="Disordered" evidence="1">
    <location>
        <begin position="144"/>
        <end position="180"/>
    </location>
</feature>
<reference evidence="3" key="1">
    <citation type="submission" date="2023-06" db="EMBL/GenBank/DDBJ databases">
        <authorList>
            <consortium name="Lawrence Berkeley National Laboratory"/>
            <person name="Ahrendt S."/>
            <person name="Sahu N."/>
            <person name="Indic B."/>
            <person name="Wong-Bajracharya J."/>
            <person name="Merenyi Z."/>
            <person name="Ke H.-M."/>
            <person name="Monk M."/>
            <person name="Kocsube S."/>
            <person name="Drula E."/>
            <person name="Lipzen A."/>
            <person name="Balint B."/>
            <person name="Henrissat B."/>
            <person name="Andreopoulos B."/>
            <person name="Martin F.M."/>
            <person name="Harder C.B."/>
            <person name="Rigling D."/>
            <person name="Ford K.L."/>
            <person name="Foster G.D."/>
            <person name="Pangilinan J."/>
            <person name="Papanicolaou A."/>
            <person name="Barry K."/>
            <person name="LaButti K."/>
            <person name="Viragh M."/>
            <person name="Koriabine M."/>
            <person name="Yan M."/>
            <person name="Riley R."/>
            <person name="Champramary S."/>
            <person name="Plett K.L."/>
            <person name="Tsai I.J."/>
            <person name="Slot J."/>
            <person name="Sipos G."/>
            <person name="Plett J."/>
            <person name="Nagy L.G."/>
            <person name="Grigoriev I.V."/>
        </authorList>
    </citation>
    <scope>NUCLEOTIDE SEQUENCE</scope>
    <source>
        <strain evidence="3">CCBAS 213</strain>
    </source>
</reference>
<gene>
    <name evidence="3" type="ORF">EV420DRAFT_1563633</name>
</gene>
<evidence type="ECO:0000256" key="1">
    <source>
        <dbReference type="SAM" id="MobiDB-lite"/>
    </source>
</evidence>
<feature type="compositionally biased region" description="Polar residues" evidence="1">
    <location>
        <begin position="151"/>
        <end position="164"/>
    </location>
</feature>
<organism evidence="3 4">
    <name type="scientific">Armillaria tabescens</name>
    <name type="common">Ringless honey mushroom</name>
    <name type="synonym">Agaricus tabescens</name>
    <dbReference type="NCBI Taxonomy" id="1929756"/>
    <lineage>
        <taxon>Eukaryota</taxon>
        <taxon>Fungi</taxon>
        <taxon>Dikarya</taxon>
        <taxon>Basidiomycota</taxon>
        <taxon>Agaricomycotina</taxon>
        <taxon>Agaricomycetes</taxon>
        <taxon>Agaricomycetidae</taxon>
        <taxon>Agaricales</taxon>
        <taxon>Marasmiineae</taxon>
        <taxon>Physalacriaceae</taxon>
        <taxon>Desarmillaria</taxon>
    </lineage>
</organism>
<name>A0AA39JVI7_ARMTA</name>
<dbReference type="Proteomes" id="UP001175211">
    <property type="component" value="Unassembled WGS sequence"/>
</dbReference>
<comment type="caution">
    <text evidence="3">The sequence shown here is derived from an EMBL/GenBank/DDBJ whole genome shotgun (WGS) entry which is preliminary data.</text>
</comment>
<dbReference type="GeneID" id="85357493"/>
<keyword evidence="2" id="KW-1133">Transmembrane helix</keyword>